<feature type="domain" description="Partial AB-hydrolase lipase" evidence="11">
    <location>
        <begin position="55"/>
        <end position="109"/>
    </location>
</feature>
<comment type="similarity">
    <text evidence="1 7">Belongs to the AB hydrolase superfamily. Lipase family.</text>
</comment>
<dbReference type="PANTHER" id="PTHR11005">
    <property type="entry name" value="LYSOSOMAL ACID LIPASE-RELATED"/>
    <property type="match status" value="1"/>
</dbReference>
<keyword evidence="5" id="KW-0443">Lipid metabolism</keyword>
<protein>
    <recommendedName>
        <fullName evidence="7">Lipase</fullName>
    </recommendedName>
</protein>
<evidence type="ECO:0000256" key="2">
    <source>
        <dbReference type="ARBA" id="ARBA00022729"/>
    </source>
</evidence>
<evidence type="ECO:0000256" key="4">
    <source>
        <dbReference type="ARBA" id="ARBA00022963"/>
    </source>
</evidence>
<feature type="chain" id="PRO_5044890036" description="Lipase" evidence="9">
    <location>
        <begin position="20"/>
        <end position="414"/>
    </location>
</feature>
<dbReference type="AlphaFoldDB" id="A0ABD1EUL0"/>
<dbReference type="Pfam" id="PF04083">
    <property type="entry name" value="Abhydro_lipase"/>
    <property type="match status" value="1"/>
</dbReference>
<evidence type="ECO:0000256" key="6">
    <source>
        <dbReference type="ARBA" id="ARBA00023180"/>
    </source>
</evidence>
<dbReference type="Gene3D" id="3.40.50.1820">
    <property type="entry name" value="alpha/beta hydrolase"/>
    <property type="match status" value="1"/>
</dbReference>
<keyword evidence="3 7" id="KW-0378">Hydrolase</keyword>
<dbReference type="InterPro" id="IPR029058">
    <property type="entry name" value="AB_hydrolase_fold"/>
</dbReference>
<comment type="caution">
    <text evidence="12">The sequence shown here is derived from an EMBL/GenBank/DDBJ whole genome shotgun (WGS) entry which is preliminary data.</text>
</comment>
<evidence type="ECO:0000256" key="3">
    <source>
        <dbReference type="ARBA" id="ARBA00022801"/>
    </source>
</evidence>
<keyword evidence="4 7" id="KW-0442">Lipid degradation</keyword>
<feature type="active site" description="Nucleophile" evidence="8">
    <location>
        <position position="186"/>
    </location>
</feature>
<feature type="active site" description="Charge relay system" evidence="8">
    <location>
        <position position="389"/>
    </location>
</feature>
<dbReference type="EMBL" id="JBDJPC010000005">
    <property type="protein sequence ID" value="KAL1502477.1"/>
    <property type="molecule type" value="Genomic_DNA"/>
</dbReference>
<keyword evidence="13" id="KW-1185">Reference proteome</keyword>
<evidence type="ECO:0000256" key="5">
    <source>
        <dbReference type="ARBA" id="ARBA00023098"/>
    </source>
</evidence>
<evidence type="ECO:0000313" key="13">
    <source>
        <dbReference type="Proteomes" id="UP001566132"/>
    </source>
</evidence>
<dbReference type="FunFam" id="3.40.50.1820:FF:000057">
    <property type="entry name" value="Lipase"/>
    <property type="match status" value="1"/>
</dbReference>
<dbReference type="InterPro" id="IPR006693">
    <property type="entry name" value="AB_hydrolase_lipase"/>
</dbReference>
<evidence type="ECO:0000259" key="10">
    <source>
        <dbReference type="Pfam" id="PF00561"/>
    </source>
</evidence>
<keyword evidence="6" id="KW-0325">Glycoprotein</keyword>
<dbReference type="Pfam" id="PF00561">
    <property type="entry name" value="Abhydrolase_1"/>
    <property type="match status" value="1"/>
</dbReference>
<gene>
    <name evidence="12" type="ORF">ABEB36_007613</name>
</gene>
<dbReference type="PIRSF" id="PIRSF000862">
    <property type="entry name" value="Steryl_ester_lip"/>
    <property type="match status" value="1"/>
</dbReference>
<evidence type="ECO:0000313" key="12">
    <source>
        <dbReference type="EMBL" id="KAL1502477.1"/>
    </source>
</evidence>
<feature type="domain" description="AB hydrolase-1" evidence="10">
    <location>
        <begin position="116"/>
        <end position="214"/>
    </location>
</feature>
<evidence type="ECO:0000256" key="8">
    <source>
        <dbReference type="PIRSR" id="PIRSR000862-1"/>
    </source>
</evidence>
<dbReference type="InterPro" id="IPR025483">
    <property type="entry name" value="Lipase_euk"/>
</dbReference>
<reference evidence="12 13" key="1">
    <citation type="submission" date="2024-05" db="EMBL/GenBank/DDBJ databases">
        <title>Genetic variation in Jamaican populations of the coffee berry borer (Hypothenemus hampei).</title>
        <authorList>
            <person name="Errbii M."/>
            <person name="Myrie A."/>
        </authorList>
    </citation>
    <scope>NUCLEOTIDE SEQUENCE [LARGE SCALE GENOMIC DNA]</scope>
    <source>
        <strain evidence="12">JA-Hopewell-2020-01-JO</strain>
        <tissue evidence="12">Whole body</tissue>
    </source>
</reference>
<accession>A0ABD1EUL0</accession>
<feature type="active site" description="Charge relay system" evidence="8">
    <location>
        <position position="358"/>
    </location>
</feature>
<dbReference type="GO" id="GO:0016042">
    <property type="term" value="P:lipid catabolic process"/>
    <property type="evidence" value="ECO:0007669"/>
    <property type="project" value="UniProtKB-KW"/>
</dbReference>
<evidence type="ECO:0000256" key="9">
    <source>
        <dbReference type="SAM" id="SignalP"/>
    </source>
</evidence>
<name>A0ABD1EUL0_HYPHA</name>
<evidence type="ECO:0000256" key="1">
    <source>
        <dbReference type="ARBA" id="ARBA00010701"/>
    </source>
</evidence>
<dbReference type="InterPro" id="IPR000073">
    <property type="entry name" value="AB_hydrolase_1"/>
</dbReference>
<evidence type="ECO:0000259" key="11">
    <source>
        <dbReference type="Pfam" id="PF04083"/>
    </source>
</evidence>
<dbReference type="Proteomes" id="UP001566132">
    <property type="component" value="Unassembled WGS sequence"/>
</dbReference>
<evidence type="ECO:0000256" key="7">
    <source>
        <dbReference type="PIRNR" id="PIRNR000862"/>
    </source>
</evidence>
<feature type="signal peptide" evidence="9">
    <location>
        <begin position="1"/>
        <end position="19"/>
    </location>
</feature>
<sequence length="414" mass="46846">MNVLIYKLPLLFVVLSVTANQNPQLELENVLSRLSSKIKESFIGRELPDDVFLNISQYLTKHGYPLESHGITTEDGYNIVLHRIPSKKNNSAAILFVPPLGCSSIDWVSYGSNNSLALLLADLDYDIWMVNPRGTRYSMSHVTYNSSSEEFWDFSFHEKGYYDVANSIDYILNSTGLQKLATVGFSEGTSASLILPATRPEYNEKISLMVLLSPIGYMGGVRSKIALLGVEFLDLLMDLAKYIHFYGLPYFDLIPDLLVAVCSVDDFIPICRDVVESTMGYDPDELDLDQFLIIMSDKPAGLSFKQLFHYGQEIRTKSFRQYDYGTTKNLEVYGSNDPPAYNTSEITVPVAAYYGKNDYFAAVEDVNKLLGELPNVADNYLIEYEYFNHLDFLFAIHVKSLVYDQVIDVIKKHI</sequence>
<dbReference type="SUPFAM" id="SSF53474">
    <property type="entry name" value="alpha/beta-Hydrolases"/>
    <property type="match status" value="1"/>
</dbReference>
<dbReference type="GO" id="GO:0016787">
    <property type="term" value="F:hydrolase activity"/>
    <property type="evidence" value="ECO:0007669"/>
    <property type="project" value="UniProtKB-KW"/>
</dbReference>
<proteinExistence type="inferred from homology"/>
<organism evidence="12 13">
    <name type="scientific">Hypothenemus hampei</name>
    <name type="common">Coffee berry borer</name>
    <dbReference type="NCBI Taxonomy" id="57062"/>
    <lineage>
        <taxon>Eukaryota</taxon>
        <taxon>Metazoa</taxon>
        <taxon>Ecdysozoa</taxon>
        <taxon>Arthropoda</taxon>
        <taxon>Hexapoda</taxon>
        <taxon>Insecta</taxon>
        <taxon>Pterygota</taxon>
        <taxon>Neoptera</taxon>
        <taxon>Endopterygota</taxon>
        <taxon>Coleoptera</taxon>
        <taxon>Polyphaga</taxon>
        <taxon>Cucujiformia</taxon>
        <taxon>Curculionidae</taxon>
        <taxon>Scolytinae</taxon>
        <taxon>Hypothenemus</taxon>
    </lineage>
</organism>
<keyword evidence="2 9" id="KW-0732">Signal</keyword>